<dbReference type="Gene3D" id="1.10.10.650">
    <property type="entry name" value="RuvA domain 2-like"/>
    <property type="match status" value="1"/>
</dbReference>
<dbReference type="InterPro" id="IPR032639">
    <property type="entry name" value="Tex_YqgF"/>
</dbReference>
<reference evidence="3 4" key="1">
    <citation type="submission" date="2020-09" db="EMBL/GenBank/DDBJ databases">
        <title>Parvimonas S3374 sp. nov.</title>
        <authorList>
            <person name="Buhl M."/>
        </authorList>
    </citation>
    <scope>NUCLEOTIDE SEQUENCE [LARGE SCALE GENOMIC DNA]</scope>
    <source>
        <strain evidence="3 4">S3374</strain>
    </source>
</reference>
<gene>
    <name evidence="3" type="ORF">IBJ83_08085</name>
</gene>
<dbReference type="SUPFAM" id="SSF53098">
    <property type="entry name" value="Ribonuclease H-like"/>
    <property type="match status" value="1"/>
</dbReference>
<dbReference type="InterPro" id="IPR006641">
    <property type="entry name" value="YqgF/RNaseH-like_dom"/>
</dbReference>
<evidence type="ECO:0000259" key="2">
    <source>
        <dbReference type="PROSITE" id="PS50126"/>
    </source>
</evidence>
<dbReference type="Pfam" id="PF16921">
    <property type="entry name" value="Tex_YqgF"/>
    <property type="match status" value="1"/>
</dbReference>
<dbReference type="SMART" id="SM00316">
    <property type="entry name" value="S1"/>
    <property type="match status" value="1"/>
</dbReference>
<dbReference type="InterPro" id="IPR023319">
    <property type="entry name" value="Tex-like_HTH_dom_sf"/>
</dbReference>
<dbReference type="InterPro" id="IPR037027">
    <property type="entry name" value="YqgF/RNaseH-like_dom_sf"/>
</dbReference>
<dbReference type="PROSITE" id="PS50126">
    <property type="entry name" value="S1"/>
    <property type="match status" value="1"/>
</dbReference>
<dbReference type="Gene3D" id="2.40.50.140">
    <property type="entry name" value="Nucleic acid-binding proteins"/>
    <property type="match status" value="1"/>
</dbReference>
<dbReference type="EMBL" id="JACVDA010000034">
    <property type="protein sequence ID" value="MBK1469240.1"/>
    <property type="molecule type" value="Genomic_DNA"/>
</dbReference>
<dbReference type="InterPro" id="IPR012340">
    <property type="entry name" value="NA-bd_OB-fold"/>
</dbReference>
<dbReference type="InterPro" id="IPR050437">
    <property type="entry name" value="Ribos_protein_bS1-like"/>
</dbReference>
<dbReference type="SUPFAM" id="SSF50249">
    <property type="entry name" value="Nucleic acid-binding proteins"/>
    <property type="match status" value="1"/>
</dbReference>
<proteinExistence type="predicted"/>
<dbReference type="Pfam" id="PF12836">
    <property type="entry name" value="HHH_3"/>
    <property type="match status" value="1"/>
</dbReference>
<organism evidence="3 4">
    <name type="scientific">Parvimonas parva</name>
    <dbReference type="NCBI Taxonomy" id="2769485"/>
    <lineage>
        <taxon>Bacteria</taxon>
        <taxon>Bacillati</taxon>
        <taxon>Bacillota</taxon>
        <taxon>Tissierellia</taxon>
        <taxon>Tissierellales</taxon>
        <taxon>Peptoniphilaceae</taxon>
        <taxon>Parvimonas</taxon>
    </lineage>
</organism>
<dbReference type="SUPFAM" id="SSF47781">
    <property type="entry name" value="RuvA domain 2-like"/>
    <property type="match status" value="2"/>
</dbReference>
<dbReference type="InterPro" id="IPR010994">
    <property type="entry name" value="RuvA_2-like"/>
</dbReference>
<dbReference type="CDD" id="cd05685">
    <property type="entry name" value="S1_Tex"/>
    <property type="match status" value="1"/>
</dbReference>
<dbReference type="Pfam" id="PF09371">
    <property type="entry name" value="Tex_N"/>
    <property type="match status" value="1"/>
</dbReference>
<dbReference type="Pfam" id="PF22706">
    <property type="entry name" value="Tex_central_region"/>
    <property type="match status" value="1"/>
</dbReference>
<accession>A0ABS1CAZ5</accession>
<name>A0ABS1CAZ5_9FIRM</name>
<dbReference type="InterPro" id="IPR023323">
    <property type="entry name" value="Tex-like_dom_sf"/>
</dbReference>
<evidence type="ECO:0000256" key="1">
    <source>
        <dbReference type="SAM" id="Coils"/>
    </source>
</evidence>
<sequence length="698" mass="79211">MNIFEQIAKELSIKLSQVENTVKLIDEGNTIPFIARYRKEVTGNLDDEILRNLEQKLQYLRNLEQRKEDVIRLIDDLGELTDELKSEILNAETLSKVEDIYLPFRPKKRTRATIAKEKGLKPLAELILDRKLNENNFEQKTLEFINEEKEVLNIEQAMAGALDIIAEMISEDKDFRDVLRIDANKNGVLVSEKGKEENNVYDMYYEFSEKISKLPAHRILAINRGEKEKALKVSVKLSDEKNIDDILFSLCMDKENFCYKFLKDAVVDGYNRLLFPQIETEIRANLKEMADTQSIEVFGKNLKPYIMQSPILDRVVLGIDPGYRTGCKVAVISKTGSVLDHVNIYPTKPQEKIKESKEILSKLIKKYDVSLIAIGNGTASRETEKVVVELINELKKEDLFYSIVNEAGASIYSASKLGQEEFPDLDVTVRGAISIARRIQDPMAELVKIEPKHIGIGQYQHDVNQKQLTETLSDVIEDCVNKVGVDVNTASFSLLSYISGMTKTMAKNLVSYRDENGAFKNRDEIKKVKGIGPKAYTQSAGFLRIRNGENPLDNTAVHPESYEIAKKLYGKDLDKVNVSKLSKELEVGELTLKDIIDELKRPGRDIREDMPKPILRSDVLSIEDLEVGMELKGTVRNVVDFGAFIDIGIKNDGLVHISQISNKFIKHPSEVLKVSDIVKVKILEIDLEKQKVKLTMKK</sequence>
<evidence type="ECO:0000313" key="3">
    <source>
        <dbReference type="EMBL" id="MBK1469240.1"/>
    </source>
</evidence>
<feature type="domain" description="S1 motif" evidence="2">
    <location>
        <begin position="628"/>
        <end position="697"/>
    </location>
</feature>
<keyword evidence="1" id="KW-0175">Coiled coil</keyword>
<keyword evidence="4" id="KW-1185">Reference proteome</keyword>
<dbReference type="InterPro" id="IPR018974">
    <property type="entry name" value="Tex-like_N"/>
</dbReference>
<protein>
    <submittedName>
        <fullName evidence="3">RNA-binding transcriptional accessory protein</fullName>
    </submittedName>
</protein>
<dbReference type="InterPro" id="IPR012337">
    <property type="entry name" value="RNaseH-like_sf"/>
</dbReference>
<dbReference type="PANTHER" id="PTHR10724:SF10">
    <property type="entry name" value="S1 RNA-BINDING DOMAIN-CONTAINING PROTEIN 1"/>
    <property type="match status" value="1"/>
</dbReference>
<dbReference type="Gene3D" id="3.30.420.140">
    <property type="entry name" value="YqgF/RNase H-like domain"/>
    <property type="match status" value="1"/>
</dbReference>
<dbReference type="Proteomes" id="UP000823123">
    <property type="component" value="Unassembled WGS sequence"/>
</dbReference>
<dbReference type="RefSeq" id="WP_201276052.1">
    <property type="nucleotide sequence ID" value="NZ_JACVDA010000034.1"/>
</dbReference>
<feature type="coiled-coil region" evidence="1">
    <location>
        <begin position="50"/>
        <end position="80"/>
    </location>
</feature>
<dbReference type="PANTHER" id="PTHR10724">
    <property type="entry name" value="30S RIBOSOMAL PROTEIN S1"/>
    <property type="match status" value="1"/>
</dbReference>
<dbReference type="InterPro" id="IPR044146">
    <property type="entry name" value="S1_Tex"/>
</dbReference>
<dbReference type="Pfam" id="PF17674">
    <property type="entry name" value="HHH_9"/>
    <property type="match status" value="1"/>
</dbReference>
<dbReference type="Gene3D" id="1.10.3500.10">
    <property type="entry name" value="Tex N-terminal region-like"/>
    <property type="match status" value="1"/>
</dbReference>
<dbReference type="InterPro" id="IPR055179">
    <property type="entry name" value="Tex-like_central_region"/>
</dbReference>
<dbReference type="InterPro" id="IPR003029">
    <property type="entry name" value="S1_domain"/>
</dbReference>
<dbReference type="SUPFAM" id="SSF158832">
    <property type="entry name" value="Tex N-terminal region-like"/>
    <property type="match status" value="1"/>
</dbReference>
<dbReference type="SMART" id="SM00732">
    <property type="entry name" value="YqgFc"/>
    <property type="match status" value="1"/>
</dbReference>
<dbReference type="Gene3D" id="1.10.150.310">
    <property type="entry name" value="Tex RuvX-like domain-like"/>
    <property type="match status" value="1"/>
</dbReference>
<dbReference type="Pfam" id="PF00575">
    <property type="entry name" value="S1"/>
    <property type="match status" value="1"/>
</dbReference>
<comment type="caution">
    <text evidence="3">The sequence shown here is derived from an EMBL/GenBank/DDBJ whole genome shotgun (WGS) entry which is preliminary data.</text>
</comment>
<evidence type="ECO:0000313" key="4">
    <source>
        <dbReference type="Proteomes" id="UP000823123"/>
    </source>
</evidence>
<dbReference type="InterPro" id="IPR041692">
    <property type="entry name" value="HHH_9"/>
</dbReference>